<keyword evidence="2" id="KW-1185">Reference proteome</keyword>
<accession>A0ACB9ZS71</accession>
<proteinExistence type="predicted"/>
<organism evidence="1 2">
    <name type="scientific">Catharanthus roseus</name>
    <name type="common">Madagascar periwinkle</name>
    <name type="synonym">Vinca rosea</name>
    <dbReference type="NCBI Taxonomy" id="4058"/>
    <lineage>
        <taxon>Eukaryota</taxon>
        <taxon>Viridiplantae</taxon>
        <taxon>Streptophyta</taxon>
        <taxon>Embryophyta</taxon>
        <taxon>Tracheophyta</taxon>
        <taxon>Spermatophyta</taxon>
        <taxon>Magnoliopsida</taxon>
        <taxon>eudicotyledons</taxon>
        <taxon>Gunneridae</taxon>
        <taxon>Pentapetalae</taxon>
        <taxon>asterids</taxon>
        <taxon>lamiids</taxon>
        <taxon>Gentianales</taxon>
        <taxon>Apocynaceae</taxon>
        <taxon>Rauvolfioideae</taxon>
        <taxon>Vinceae</taxon>
        <taxon>Catharanthinae</taxon>
        <taxon>Catharanthus</taxon>
    </lineage>
</organism>
<evidence type="ECO:0000313" key="1">
    <source>
        <dbReference type="EMBL" id="KAI5650435.1"/>
    </source>
</evidence>
<sequence length="328" mass="37998">MENGYQFYFLNALGTLLEKKQSIEFNSISCAIPRVDEYHFNIANYASCVLGVEDKGRSMEKELGTIPEELPISLSLNLSLMWHEVSFVELELFLESYLSHVSIMGVICIISFGGGLFLVVSSTSKSVSYCEPLKNNLVKNNVSDEPSCFDYELVHGDPLFDDKVVGFLEFNWASFVIFHESFKEKYVKNCDPILSFFETFMNDFDGAISLNLSLLFLSNQGKFLCHRQKLANVTTSLDTSLENTFGFQFYHLHFKELLLEDFENQIGDNLEFFKVNLLAFEKSNLRKEAFEQACNDFVVGHLYYHRPFKEWFLKLFMSFDSFPKNFWH</sequence>
<evidence type="ECO:0000313" key="2">
    <source>
        <dbReference type="Proteomes" id="UP001060085"/>
    </source>
</evidence>
<reference evidence="2" key="1">
    <citation type="journal article" date="2023" name="Nat. Plants">
        <title>Single-cell RNA sequencing provides a high-resolution roadmap for understanding the multicellular compartmentation of specialized metabolism.</title>
        <authorList>
            <person name="Sun S."/>
            <person name="Shen X."/>
            <person name="Li Y."/>
            <person name="Li Y."/>
            <person name="Wang S."/>
            <person name="Li R."/>
            <person name="Zhang H."/>
            <person name="Shen G."/>
            <person name="Guo B."/>
            <person name="Wei J."/>
            <person name="Xu J."/>
            <person name="St-Pierre B."/>
            <person name="Chen S."/>
            <person name="Sun C."/>
        </authorList>
    </citation>
    <scope>NUCLEOTIDE SEQUENCE [LARGE SCALE GENOMIC DNA]</scope>
</reference>
<protein>
    <submittedName>
        <fullName evidence="1">Uncharacterized protein</fullName>
    </submittedName>
</protein>
<comment type="caution">
    <text evidence="1">The sequence shown here is derived from an EMBL/GenBank/DDBJ whole genome shotgun (WGS) entry which is preliminary data.</text>
</comment>
<dbReference type="Proteomes" id="UP001060085">
    <property type="component" value="Linkage Group LG08"/>
</dbReference>
<gene>
    <name evidence="1" type="ORF">M9H77_36440</name>
</gene>
<dbReference type="EMBL" id="CM044708">
    <property type="protein sequence ID" value="KAI5650435.1"/>
    <property type="molecule type" value="Genomic_DNA"/>
</dbReference>
<name>A0ACB9ZS71_CATRO</name>